<gene>
    <name evidence="7" type="ORF">VIBNISOn1_550006</name>
</gene>
<dbReference type="PROSITE" id="PS51900">
    <property type="entry name" value="CB"/>
    <property type="match status" value="1"/>
</dbReference>
<accession>A0AAV2VVP2</accession>
<dbReference type="InterPro" id="IPR010998">
    <property type="entry name" value="Integrase_recombinase_N"/>
</dbReference>
<dbReference type="Gene3D" id="3.30.160.60">
    <property type="entry name" value="Classic Zinc Finger"/>
    <property type="match status" value="1"/>
</dbReference>
<comment type="similarity">
    <text evidence="1">Belongs to the 'phage' integrase family.</text>
</comment>
<evidence type="ECO:0000256" key="4">
    <source>
        <dbReference type="ARBA" id="ARBA00023172"/>
    </source>
</evidence>
<reference evidence="7 8" key="1">
    <citation type="journal article" date="2013" name="ISME J.">
        <title>Comparative genomics of pathogenic lineages of Vibrio nigripulchritudo identifies virulence-associated traits.</title>
        <authorList>
            <person name="Goudenege D."/>
            <person name="Labreuche Y."/>
            <person name="Krin E."/>
            <person name="Ansquer D."/>
            <person name="Mangenot S."/>
            <person name="Calteau A."/>
            <person name="Medigue C."/>
            <person name="Mazel D."/>
            <person name="Polz M.F."/>
            <person name="Le Roux F."/>
        </authorList>
    </citation>
    <scope>NUCLEOTIDE SEQUENCE [LARGE SCALE GENOMIC DNA]</scope>
    <source>
        <strain evidence="7 8">SOn1</strain>
    </source>
</reference>
<dbReference type="InterPro" id="IPR011010">
    <property type="entry name" value="DNA_brk_join_enz"/>
</dbReference>
<dbReference type="GO" id="GO:0003677">
    <property type="term" value="F:DNA binding"/>
    <property type="evidence" value="ECO:0007669"/>
    <property type="project" value="UniProtKB-UniRule"/>
</dbReference>
<dbReference type="Gene3D" id="1.10.443.10">
    <property type="entry name" value="Intergrase catalytic core"/>
    <property type="match status" value="1"/>
</dbReference>
<dbReference type="GO" id="GO:0006310">
    <property type="term" value="P:DNA recombination"/>
    <property type="evidence" value="ECO:0007669"/>
    <property type="project" value="UniProtKB-KW"/>
</dbReference>
<dbReference type="RefSeq" id="WP_022612935.1">
    <property type="nucleotide sequence ID" value="NZ_LK391965.1"/>
</dbReference>
<evidence type="ECO:0000313" key="8">
    <source>
        <dbReference type="Proteomes" id="UP000018211"/>
    </source>
</evidence>
<dbReference type="AlphaFoldDB" id="A0AAV2VVP2"/>
<dbReference type="GO" id="GO:0008907">
    <property type="term" value="F:integrase activity"/>
    <property type="evidence" value="ECO:0007669"/>
    <property type="project" value="InterPro"/>
</dbReference>
<dbReference type="InterPro" id="IPR015094">
    <property type="entry name" value="Integrase_lambda-typ_DNA-bd_N"/>
</dbReference>
<keyword evidence="3 5" id="KW-0238">DNA-binding</keyword>
<dbReference type="InterPro" id="IPR044068">
    <property type="entry name" value="CB"/>
</dbReference>
<dbReference type="InterPro" id="IPR013762">
    <property type="entry name" value="Integrase-like_cat_sf"/>
</dbReference>
<feature type="domain" description="Core-binding (CB)" evidence="6">
    <location>
        <begin position="78"/>
        <end position="164"/>
    </location>
</feature>
<evidence type="ECO:0000259" key="6">
    <source>
        <dbReference type="PROSITE" id="PS51900"/>
    </source>
</evidence>
<evidence type="ECO:0000256" key="3">
    <source>
        <dbReference type="ARBA" id="ARBA00023125"/>
    </source>
</evidence>
<keyword evidence="4" id="KW-0233">DNA recombination</keyword>
<organism evidence="7 8">
    <name type="scientific">Vibrio nigripulchritudo SOn1</name>
    <dbReference type="NCBI Taxonomy" id="1238450"/>
    <lineage>
        <taxon>Bacteria</taxon>
        <taxon>Pseudomonadati</taxon>
        <taxon>Pseudomonadota</taxon>
        <taxon>Gammaproteobacteria</taxon>
        <taxon>Vibrionales</taxon>
        <taxon>Vibrionaceae</taxon>
        <taxon>Vibrio</taxon>
    </lineage>
</organism>
<dbReference type="EMBL" id="CAOF01000148">
    <property type="protein sequence ID" value="CCO48454.1"/>
    <property type="molecule type" value="Genomic_DNA"/>
</dbReference>
<protein>
    <submittedName>
        <fullName evidence="7">Integrase</fullName>
    </submittedName>
</protein>
<comment type="caution">
    <text evidence="7">The sequence shown here is derived from an EMBL/GenBank/DDBJ whole genome shotgun (WGS) entry which is preliminary data.</text>
</comment>
<sequence length="404" mass="46928">MAAKRRHSNRKDFPDFLYVEKRAGKVRYRFTCVDGTKKMFPVGTTEYQAIQAAIAYNAKHRAMESFSLESQKFIKPTDKFNKPLSEWIAVVKNRVSDEENLSPDTYSVFLNDCDRLIERLGHKLSKQIKLTDLNDWLNHYFGSKSKNVYNRKVSFLKKVFAYLADESAVNTNIAEQKKPRRLNPEDKAKDRLDLTIDDFKAIHQKAPLFLRTAMEIALQSTHAVKELHRIKYSIKKPAPGKCGILWFEVPTHQNGVTVYGTLYIHRQKVKNSKASYVAIPVTQAIKDTVERSRKDKLICPYVVHRRNKLTNGIAKECDHQFQCTSKIISRTFSKVRDELNLYSDLPKSLRPTFHEIRRLAAQKLQEMGENPQQRMAHSRPETTKIYTDSNNIEWHEIPAKEVEI</sequence>
<evidence type="ECO:0000313" key="7">
    <source>
        <dbReference type="EMBL" id="CCO48454.1"/>
    </source>
</evidence>
<dbReference type="SUPFAM" id="SSF56349">
    <property type="entry name" value="DNA breaking-rejoining enzymes"/>
    <property type="match status" value="1"/>
</dbReference>
<dbReference type="Proteomes" id="UP000018211">
    <property type="component" value="Unassembled WGS sequence"/>
</dbReference>
<dbReference type="Pfam" id="PF00589">
    <property type="entry name" value="Phage_integrase"/>
    <property type="match status" value="1"/>
</dbReference>
<keyword evidence="2" id="KW-0229">DNA integration</keyword>
<name>A0AAV2VVP2_9VIBR</name>
<evidence type="ECO:0000256" key="5">
    <source>
        <dbReference type="PROSITE-ProRule" id="PRU01248"/>
    </source>
</evidence>
<dbReference type="Pfam" id="PF09003">
    <property type="entry name" value="Arm-DNA-bind_1"/>
    <property type="match status" value="1"/>
</dbReference>
<dbReference type="InterPro" id="IPR002104">
    <property type="entry name" value="Integrase_catalytic"/>
</dbReference>
<dbReference type="Gene3D" id="1.10.150.130">
    <property type="match status" value="1"/>
</dbReference>
<proteinExistence type="inferred from homology"/>
<evidence type="ECO:0000256" key="2">
    <source>
        <dbReference type="ARBA" id="ARBA00022908"/>
    </source>
</evidence>
<evidence type="ECO:0000256" key="1">
    <source>
        <dbReference type="ARBA" id="ARBA00008857"/>
    </source>
</evidence>